<dbReference type="Pfam" id="PF00563">
    <property type="entry name" value="EAL"/>
    <property type="match status" value="1"/>
</dbReference>
<dbReference type="InterPro" id="IPR001633">
    <property type="entry name" value="EAL_dom"/>
</dbReference>
<proteinExistence type="predicted"/>
<dbReference type="SUPFAM" id="SSF141868">
    <property type="entry name" value="EAL domain-like"/>
    <property type="match status" value="1"/>
</dbReference>
<accession>A0A4V2SL81</accession>
<dbReference type="InterPro" id="IPR029787">
    <property type="entry name" value="Nucleotide_cyclase"/>
</dbReference>
<organism evidence="3 4">
    <name type="scientific">Rhodovulum adriaticum</name>
    <name type="common">Rhodopseudomonas adriatica</name>
    <dbReference type="NCBI Taxonomy" id="35804"/>
    <lineage>
        <taxon>Bacteria</taxon>
        <taxon>Pseudomonadati</taxon>
        <taxon>Pseudomonadota</taxon>
        <taxon>Alphaproteobacteria</taxon>
        <taxon>Rhodobacterales</taxon>
        <taxon>Paracoccaceae</taxon>
        <taxon>Rhodovulum</taxon>
    </lineage>
</organism>
<name>A0A4V2SL81_RHOAD</name>
<keyword evidence="4" id="KW-1185">Reference proteome</keyword>
<sequence length="392" mass="42729">MNSTNSLDCAIGTIQAAIDASPLAGPIDALLLISIPAQPASLGMVQGELARHFPRGEALFPIGDDLFAILCRQLPSPRAAKLVARDVNADIERGLSAADEKPTASPSIGVSLSPNDGVTAKALLTAAQQALDYAQDMGGGLVKFAPTLDAISRQHDRLLSDLHAAAARDELTVHFQPVQRLDTGQVEFQEALLRWRRPNAATPDTATFVRLAEKNLASDRLHRFVVQAIRDIQARHGADLAPISLNLSPEQVATDSAVDGLLAAFDTRERRASIVLEVTEHTRFRDMRQFERLEELRANGFRLAIDDFGKNFANMDYLARIPADYLKIDAEFLRHCGSARWDTIFRSMIDLAHALDMQVVAEGVETQGQLDFLHKTGCDLAQGYLLGKPGPL</sequence>
<dbReference type="InterPro" id="IPR050706">
    <property type="entry name" value="Cyclic-di-GMP_PDE-like"/>
</dbReference>
<dbReference type="OrthoDB" id="9814202at2"/>
<evidence type="ECO:0000259" key="2">
    <source>
        <dbReference type="PROSITE" id="PS50887"/>
    </source>
</evidence>
<dbReference type="PROSITE" id="PS50883">
    <property type="entry name" value="EAL"/>
    <property type="match status" value="1"/>
</dbReference>
<feature type="domain" description="EAL" evidence="1">
    <location>
        <begin position="155"/>
        <end position="392"/>
    </location>
</feature>
<dbReference type="Gene3D" id="3.30.70.270">
    <property type="match status" value="1"/>
</dbReference>
<dbReference type="PROSITE" id="PS50887">
    <property type="entry name" value="GGDEF"/>
    <property type="match status" value="1"/>
</dbReference>
<feature type="domain" description="GGDEF" evidence="2">
    <location>
        <begin position="26"/>
        <end position="147"/>
    </location>
</feature>
<dbReference type="PANTHER" id="PTHR33121:SF79">
    <property type="entry name" value="CYCLIC DI-GMP PHOSPHODIESTERASE PDED-RELATED"/>
    <property type="match status" value="1"/>
</dbReference>
<gene>
    <name evidence="3" type="ORF">EV656_10622</name>
</gene>
<reference evidence="3 4" key="1">
    <citation type="submission" date="2019-03" db="EMBL/GenBank/DDBJ databases">
        <title>Genomic Encyclopedia of Type Strains, Phase IV (KMG-IV): sequencing the most valuable type-strain genomes for metagenomic binning, comparative biology and taxonomic classification.</title>
        <authorList>
            <person name="Goeker M."/>
        </authorList>
    </citation>
    <scope>NUCLEOTIDE SEQUENCE [LARGE SCALE GENOMIC DNA]</scope>
    <source>
        <strain evidence="3 4">DSM 2781</strain>
    </source>
</reference>
<dbReference type="InterPro" id="IPR043128">
    <property type="entry name" value="Rev_trsase/Diguanyl_cyclase"/>
</dbReference>
<dbReference type="SUPFAM" id="SSF55073">
    <property type="entry name" value="Nucleotide cyclase"/>
    <property type="match status" value="1"/>
</dbReference>
<evidence type="ECO:0000259" key="1">
    <source>
        <dbReference type="PROSITE" id="PS50883"/>
    </source>
</evidence>
<dbReference type="InterPro" id="IPR000160">
    <property type="entry name" value="GGDEF_dom"/>
</dbReference>
<dbReference type="AlphaFoldDB" id="A0A4V2SL81"/>
<dbReference type="SMART" id="SM00052">
    <property type="entry name" value="EAL"/>
    <property type="match status" value="1"/>
</dbReference>
<evidence type="ECO:0000313" key="4">
    <source>
        <dbReference type="Proteomes" id="UP000295733"/>
    </source>
</evidence>
<dbReference type="InterPro" id="IPR035919">
    <property type="entry name" value="EAL_sf"/>
</dbReference>
<dbReference type="GO" id="GO:0071111">
    <property type="term" value="F:cyclic-guanylate-specific phosphodiesterase activity"/>
    <property type="evidence" value="ECO:0007669"/>
    <property type="project" value="InterPro"/>
</dbReference>
<dbReference type="Proteomes" id="UP000295733">
    <property type="component" value="Unassembled WGS sequence"/>
</dbReference>
<dbReference type="CDD" id="cd01948">
    <property type="entry name" value="EAL"/>
    <property type="match status" value="1"/>
</dbReference>
<evidence type="ECO:0000313" key="3">
    <source>
        <dbReference type="EMBL" id="TCP22436.1"/>
    </source>
</evidence>
<comment type="caution">
    <text evidence="3">The sequence shown here is derived from an EMBL/GenBank/DDBJ whole genome shotgun (WGS) entry which is preliminary data.</text>
</comment>
<dbReference type="PANTHER" id="PTHR33121">
    <property type="entry name" value="CYCLIC DI-GMP PHOSPHODIESTERASE PDEF"/>
    <property type="match status" value="1"/>
</dbReference>
<dbReference type="Gene3D" id="3.20.20.450">
    <property type="entry name" value="EAL domain"/>
    <property type="match status" value="1"/>
</dbReference>
<protein>
    <submittedName>
        <fullName evidence="3">EAL domain-containing protein (Putative c-di-GMP-specific phosphodiesterase class I)</fullName>
    </submittedName>
</protein>
<dbReference type="EMBL" id="SLXL01000006">
    <property type="protein sequence ID" value="TCP22436.1"/>
    <property type="molecule type" value="Genomic_DNA"/>
</dbReference>
<dbReference type="RefSeq" id="WP_132603082.1">
    <property type="nucleotide sequence ID" value="NZ_NRRP01000019.1"/>
</dbReference>